<keyword evidence="1 2" id="KW-0238">DNA-binding</keyword>
<dbReference type="PANTHER" id="PTHR33449">
    <property type="entry name" value="NUCLEOID-ASSOCIATED PROTEIN YBAB"/>
    <property type="match status" value="1"/>
</dbReference>
<keyword evidence="2" id="KW-0963">Cytoplasm</keyword>
<dbReference type="PANTHER" id="PTHR33449:SF1">
    <property type="entry name" value="NUCLEOID-ASSOCIATED PROTEIN YBAB"/>
    <property type="match status" value="1"/>
</dbReference>
<proteinExistence type="inferred from homology"/>
<keyword evidence="5" id="KW-1185">Reference proteome</keyword>
<evidence type="ECO:0000256" key="3">
    <source>
        <dbReference type="SAM" id="Coils"/>
    </source>
</evidence>
<dbReference type="RefSeq" id="WP_268879773.1">
    <property type="nucleotide sequence ID" value="NZ_CP114029.1"/>
</dbReference>
<organism evidence="4 5">
    <name type="scientific">Jiella pelagia</name>
    <dbReference type="NCBI Taxonomy" id="2986949"/>
    <lineage>
        <taxon>Bacteria</taxon>
        <taxon>Pseudomonadati</taxon>
        <taxon>Pseudomonadota</taxon>
        <taxon>Alphaproteobacteria</taxon>
        <taxon>Hyphomicrobiales</taxon>
        <taxon>Aurantimonadaceae</taxon>
        <taxon>Jiella</taxon>
    </lineage>
</organism>
<comment type="subunit">
    <text evidence="2">Homodimer.</text>
</comment>
<feature type="coiled-coil region" evidence="3">
    <location>
        <begin position="4"/>
        <end position="31"/>
    </location>
</feature>
<sequence>MKDLMNMMKQAKAMQEKMAALQEDVKTVEATGQSGGGLVSVTLRGTGELAGLVIDPSLLKEDEKDIVEDLIVAAHADAHAKLQLAIQEKTQELTSGLNLPDGMKFPF</sequence>
<comment type="function">
    <text evidence="2">Binds to DNA and alters its conformation. May be involved in regulation of gene expression, nucleoid organization and DNA protection.</text>
</comment>
<protein>
    <recommendedName>
        <fullName evidence="2">Nucleoid-associated protein OH818_17330</fullName>
    </recommendedName>
</protein>
<dbReference type="SUPFAM" id="SSF82607">
    <property type="entry name" value="YbaB-like"/>
    <property type="match status" value="1"/>
</dbReference>
<dbReference type="NCBIfam" id="TIGR00103">
    <property type="entry name" value="DNA_YbaB_EbfC"/>
    <property type="match status" value="1"/>
</dbReference>
<dbReference type="Pfam" id="PF02575">
    <property type="entry name" value="YbaB_DNA_bd"/>
    <property type="match status" value="1"/>
</dbReference>
<dbReference type="EMBL" id="CP114029">
    <property type="protein sequence ID" value="WAP67317.1"/>
    <property type="molecule type" value="Genomic_DNA"/>
</dbReference>
<dbReference type="HAMAP" id="MF_00274">
    <property type="entry name" value="DNA_YbaB_EbfC"/>
    <property type="match status" value="1"/>
</dbReference>
<name>A0ABY7BVC7_9HYPH</name>
<gene>
    <name evidence="4" type="ORF">OH818_17330</name>
</gene>
<evidence type="ECO:0000256" key="2">
    <source>
        <dbReference type="HAMAP-Rule" id="MF_00274"/>
    </source>
</evidence>
<comment type="similarity">
    <text evidence="2">Belongs to the YbaB/EbfC family.</text>
</comment>
<dbReference type="PIRSF" id="PIRSF004555">
    <property type="entry name" value="UCP004555"/>
    <property type="match status" value="1"/>
</dbReference>
<accession>A0ABY7BVC7</accession>
<evidence type="ECO:0000256" key="1">
    <source>
        <dbReference type="ARBA" id="ARBA00023125"/>
    </source>
</evidence>
<reference evidence="4" key="1">
    <citation type="submission" date="2022-12" db="EMBL/GenBank/DDBJ databases">
        <title>Jiella pelagia sp. nov., isolated from phosphonate enriched culture of Northwest Pacific surface seawater.</title>
        <authorList>
            <person name="Shin D.Y."/>
            <person name="Hwang C.Y."/>
        </authorList>
    </citation>
    <scope>NUCLEOTIDE SEQUENCE</scope>
    <source>
        <strain evidence="4">HL-NP1</strain>
    </source>
</reference>
<dbReference type="Gene3D" id="3.30.1310.10">
    <property type="entry name" value="Nucleoid-associated protein YbaB-like domain"/>
    <property type="match status" value="1"/>
</dbReference>
<comment type="subcellular location">
    <subcellularLocation>
        <location evidence="2">Cytoplasm</location>
        <location evidence="2">Nucleoid</location>
    </subcellularLocation>
</comment>
<evidence type="ECO:0000313" key="4">
    <source>
        <dbReference type="EMBL" id="WAP67317.1"/>
    </source>
</evidence>
<dbReference type="Proteomes" id="UP001164020">
    <property type="component" value="Chromosome"/>
</dbReference>
<dbReference type="InterPro" id="IPR036894">
    <property type="entry name" value="YbaB-like_sf"/>
</dbReference>
<evidence type="ECO:0000313" key="5">
    <source>
        <dbReference type="Proteomes" id="UP001164020"/>
    </source>
</evidence>
<dbReference type="InterPro" id="IPR004401">
    <property type="entry name" value="YbaB/EbfC"/>
</dbReference>
<keyword evidence="3" id="KW-0175">Coiled coil</keyword>